<name>A0A8H4W3B2_9HELO</name>
<dbReference type="Proteomes" id="UP000566819">
    <property type="component" value="Unassembled WGS sequence"/>
</dbReference>
<keyword evidence="2 4" id="KW-0863">Zinc-finger</keyword>
<reference evidence="6 7" key="1">
    <citation type="submission" date="2020-03" db="EMBL/GenBank/DDBJ databases">
        <title>Draft Genome Sequence of Cudoniella acicularis.</title>
        <authorList>
            <person name="Buettner E."/>
            <person name="Kellner H."/>
        </authorList>
    </citation>
    <scope>NUCLEOTIDE SEQUENCE [LARGE SCALE GENOMIC DNA]</scope>
    <source>
        <strain evidence="6 7">DSM 108380</strain>
    </source>
</reference>
<evidence type="ECO:0000256" key="1">
    <source>
        <dbReference type="ARBA" id="ARBA00022723"/>
    </source>
</evidence>
<keyword evidence="7" id="KW-1185">Reference proteome</keyword>
<dbReference type="AlphaFoldDB" id="A0A8H4W3B2"/>
<dbReference type="OrthoDB" id="437457at2759"/>
<proteinExistence type="predicted"/>
<dbReference type="GO" id="GO:0008270">
    <property type="term" value="F:zinc ion binding"/>
    <property type="evidence" value="ECO:0007669"/>
    <property type="project" value="UniProtKB-KW"/>
</dbReference>
<gene>
    <name evidence="6" type="ORF">G7Y89_g5947</name>
</gene>
<keyword evidence="1" id="KW-0479">Metal-binding</keyword>
<evidence type="ECO:0000256" key="4">
    <source>
        <dbReference type="PROSITE-ProRule" id="PRU00134"/>
    </source>
</evidence>
<sequence>MEASSLCTICGVSNARLCTTCRSAAYCSLECQQADWRTHKLLCRKFKDSSMSNFTARPSPKHYLAIYFPMTTRSPCLVWVDSKEDEHEQGYFNPELDQLLVVPGHNRYIGRNLLCIRGNSLRGRKTNRDTLNIWYLDADPIPNLITNQSLHGTTPTLIGDTWGEFIWKGPLVAVMKAGSTWDPRLLMDITLTGYRDAIDYLGYYRETIGSMIDGIGMGDHLAKRVLADKSGKVWGVRINCIGDQARGNPELVPVAVPNTHPLFNLEGDDPLCIPDLLDWTWVAKAYVGKAQSNTGDVQSDLENPLARLLLLQTSVEDGKWEGLRPWWHDPNIGSILVVNRRGGDVEVGKVKAMCKFIQQKVFPLMTDERAIALGGKQEVLAAITEENLALFVES</sequence>
<dbReference type="EMBL" id="JAAMPI010000371">
    <property type="protein sequence ID" value="KAF4632172.1"/>
    <property type="molecule type" value="Genomic_DNA"/>
</dbReference>
<dbReference type="PROSITE" id="PS01360">
    <property type="entry name" value="ZF_MYND_1"/>
    <property type="match status" value="1"/>
</dbReference>
<dbReference type="PROSITE" id="PS50865">
    <property type="entry name" value="ZF_MYND_2"/>
    <property type="match status" value="1"/>
</dbReference>
<dbReference type="InterPro" id="IPR002893">
    <property type="entry name" value="Znf_MYND"/>
</dbReference>
<protein>
    <recommendedName>
        <fullName evidence="5">MYND-type domain-containing protein</fullName>
    </recommendedName>
</protein>
<comment type="caution">
    <text evidence="6">The sequence shown here is derived from an EMBL/GenBank/DDBJ whole genome shotgun (WGS) entry which is preliminary data.</text>
</comment>
<evidence type="ECO:0000313" key="6">
    <source>
        <dbReference type="EMBL" id="KAF4632172.1"/>
    </source>
</evidence>
<dbReference type="SUPFAM" id="SSF144232">
    <property type="entry name" value="HIT/MYND zinc finger-like"/>
    <property type="match status" value="1"/>
</dbReference>
<evidence type="ECO:0000256" key="3">
    <source>
        <dbReference type="ARBA" id="ARBA00022833"/>
    </source>
</evidence>
<evidence type="ECO:0000313" key="7">
    <source>
        <dbReference type="Proteomes" id="UP000566819"/>
    </source>
</evidence>
<evidence type="ECO:0000259" key="5">
    <source>
        <dbReference type="PROSITE" id="PS50865"/>
    </source>
</evidence>
<accession>A0A8H4W3B2</accession>
<evidence type="ECO:0000256" key="2">
    <source>
        <dbReference type="ARBA" id="ARBA00022771"/>
    </source>
</evidence>
<organism evidence="6 7">
    <name type="scientific">Cudoniella acicularis</name>
    <dbReference type="NCBI Taxonomy" id="354080"/>
    <lineage>
        <taxon>Eukaryota</taxon>
        <taxon>Fungi</taxon>
        <taxon>Dikarya</taxon>
        <taxon>Ascomycota</taxon>
        <taxon>Pezizomycotina</taxon>
        <taxon>Leotiomycetes</taxon>
        <taxon>Helotiales</taxon>
        <taxon>Tricladiaceae</taxon>
        <taxon>Cudoniella</taxon>
    </lineage>
</organism>
<dbReference type="Gene3D" id="6.10.140.2220">
    <property type="match status" value="1"/>
</dbReference>
<feature type="domain" description="MYND-type" evidence="5">
    <location>
        <begin position="7"/>
        <end position="43"/>
    </location>
</feature>
<keyword evidence="3" id="KW-0862">Zinc</keyword>
<dbReference type="Pfam" id="PF01753">
    <property type="entry name" value="zf-MYND"/>
    <property type="match status" value="1"/>
</dbReference>